<keyword evidence="4" id="KW-0274">FAD</keyword>
<dbReference type="PIRSF" id="PIRSF000137">
    <property type="entry name" value="Alcohol_oxidase"/>
    <property type="match status" value="1"/>
</dbReference>
<evidence type="ECO:0000259" key="6">
    <source>
        <dbReference type="PROSITE" id="PS00624"/>
    </source>
</evidence>
<comment type="similarity">
    <text evidence="2">Belongs to the GMC oxidoreductase family.</text>
</comment>
<dbReference type="SUPFAM" id="SSF51905">
    <property type="entry name" value="FAD/NAD(P)-binding domain"/>
    <property type="match status" value="1"/>
</dbReference>
<feature type="domain" description="Glucose-methanol-choline oxidoreductase N-terminal" evidence="6">
    <location>
        <begin position="334"/>
        <end position="348"/>
    </location>
</feature>
<evidence type="ECO:0000256" key="4">
    <source>
        <dbReference type="ARBA" id="ARBA00022827"/>
    </source>
</evidence>
<dbReference type="InterPro" id="IPR036188">
    <property type="entry name" value="FAD/NAD-bd_sf"/>
</dbReference>
<dbReference type="PANTHER" id="PTHR11552">
    <property type="entry name" value="GLUCOSE-METHANOL-CHOLINE GMC OXIDOREDUCTASE"/>
    <property type="match status" value="1"/>
</dbReference>
<name>A0A9N8L1W1_CHRIL</name>
<evidence type="ECO:0000256" key="2">
    <source>
        <dbReference type="ARBA" id="ARBA00010790"/>
    </source>
</evidence>
<gene>
    <name evidence="7" type="ORF">CINC_LOCUS1746</name>
</gene>
<dbReference type="Proteomes" id="UP001154114">
    <property type="component" value="Chromosome 11"/>
</dbReference>
<keyword evidence="8" id="KW-1185">Reference proteome</keyword>
<dbReference type="PANTHER" id="PTHR11552:SF147">
    <property type="entry name" value="CHOLINE DEHYDROGENASE, MITOCHONDRIAL"/>
    <property type="match status" value="1"/>
</dbReference>
<protein>
    <recommendedName>
        <fullName evidence="6">Glucose-methanol-choline oxidoreductase N-terminal domain-containing protein</fullName>
    </recommendedName>
</protein>
<dbReference type="Gene3D" id="3.50.50.60">
    <property type="entry name" value="FAD/NAD(P)-binding domain"/>
    <property type="match status" value="1"/>
</dbReference>
<dbReference type="AlphaFoldDB" id="A0A9N8L1W1"/>
<dbReference type="EMBL" id="LR824014">
    <property type="protein sequence ID" value="CAD0200058.1"/>
    <property type="molecule type" value="Genomic_DNA"/>
</dbReference>
<keyword evidence="5" id="KW-0812">Transmembrane</keyword>
<organism evidence="7 8">
    <name type="scientific">Chrysodeixis includens</name>
    <name type="common">Soybean looper</name>
    <name type="synonym">Pseudoplusia includens</name>
    <dbReference type="NCBI Taxonomy" id="689277"/>
    <lineage>
        <taxon>Eukaryota</taxon>
        <taxon>Metazoa</taxon>
        <taxon>Ecdysozoa</taxon>
        <taxon>Arthropoda</taxon>
        <taxon>Hexapoda</taxon>
        <taxon>Insecta</taxon>
        <taxon>Pterygota</taxon>
        <taxon>Neoptera</taxon>
        <taxon>Endopterygota</taxon>
        <taxon>Lepidoptera</taxon>
        <taxon>Glossata</taxon>
        <taxon>Ditrysia</taxon>
        <taxon>Noctuoidea</taxon>
        <taxon>Noctuidae</taxon>
        <taxon>Plusiinae</taxon>
        <taxon>Chrysodeixis</taxon>
    </lineage>
</organism>
<feature type="transmembrane region" description="Helical" evidence="5">
    <location>
        <begin position="12"/>
        <end position="34"/>
    </location>
</feature>
<dbReference type="InterPro" id="IPR000172">
    <property type="entry name" value="GMC_OxRdtase_N"/>
</dbReference>
<keyword evidence="3" id="KW-0285">Flavoprotein</keyword>
<keyword evidence="5" id="KW-0472">Membrane</keyword>
<reference evidence="7" key="1">
    <citation type="submission" date="2021-12" db="EMBL/GenBank/DDBJ databases">
        <authorList>
            <person name="King R."/>
        </authorList>
    </citation>
    <scope>NUCLEOTIDE SEQUENCE</scope>
</reference>
<evidence type="ECO:0000256" key="5">
    <source>
        <dbReference type="SAM" id="Phobius"/>
    </source>
</evidence>
<dbReference type="GO" id="GO:0050660">
    <property type="term" value="F:flavin adenine dinucleotide binding"/>
    <property type="evidence" value="ECO:0007669"/>
    <property type="project" value="InterPro"/>
</dbReference>
<dbReference type="Pfam" id="PF00732">
    <property type="entry name" value="GMC_oxred_N"/>
    <property type="match status" value="1"/>
</dbReference>
<proteinExistence type="inferred from homology"/>
<keyword evidence="5" id="KW-1133">Transmembrane helix</keyword>
<dbReference type="InterPro" id="IPR007867">
    <property type="entry name" value="GMC_OxRtase_C"/>
</dbReference>
<evidence type="ECO:0000256" key="3">
    <source>
        <dbReference type="ARBA" id="ARBA00022630"/>
    </source>
</evidence>
<dbReference type="Gene3D" id="3.30.560.10">
    <property type="entry name" value="Glucose Oxidase, domain 3"/>
    <property type="match status" value="1"/>
</dbReference>
<accession>A0A9N8L1W1</accession>
<evidence type="ECO:0000256" key="1">
    <source>
        <dbReference type="ARBA" id="ARBA00001974"/>
    </source>
</evidence>
<comment type="cofactor">
    <cofactor evidence="1">
        <name>FAD</name>
        <dbReference type="ChEBI" id="CHEBI:57692"/>
    </cofactor>
</comment>
<dbReference type="PROSITE" id="PS00624">
    <property type="entry name" value="GMC_OXRED_2"/>
    <property type="match status" value="1"/>
</dbReference>
<evidence type="ECO:0000313" key="7">
    <source>
        <dbReference type="EMBL" id="CAD0200058.1"/>
    </source>
</evidence>
<dbReference type="SUPFAM" id="SSF54373">
    <property type="entry name" value="FAD-linked reductases, C-terminal domain"/>
    <property type="match status" value="1"/>
</dbReference>
<sequence length="631" mass="69659">MSRSLRKLNVVLAICGIAIAIIWNQIINILYIISVLEIKIFPLVMRVLQVAIVGLSSLNRSVIYPPHANVQDGQTFDFIIVGAGTAGCVLANRLTEVAEWQVLLIEAGDDPPDAANSPGLSALVMQVLPDWNYYTVDDGYSSQALKAKSIKNIRGKMLGGSGSINFMYHIRGNKEDYDSWARDGNEGWNWDNVTNYFKKSERLLDDEIMTSDSASLHSTKGVIGITRPDWDFKTREYFDAFKEKGHKLLVDPNGREQLGMSTPTFNAAYNFRQSTANVFLSPIKDRKNLHVLKNTVARKLIINQDKRVTGVELKLPEGNVIKVNAKQEVVLSAGAINSPQLLMLSGVGPKEHLKEKGIDVVLNSPNVGKNLHDHPFLIVSLTSKKNLVSVVENTASLGYLDRLPVPNFMGFVALNKSQKYPDYQISAIPMHTAAILAPFICTSTLEYNDASCIALAAATKQRESLFAFITLLHPESRGKILLKTSNPDDPPLIYSGYFGNKNDIENYAKYVEDYVSVINTTYFREWESEIVDMKVSQCAGLEFLSHEYWKCYVLNMASTHFHATGTCGMGVAGKGVVDERLRLRGLSGLRVADASIMPSITSGNTNAPVVMIAEKASDMIKIDHGISVSTS</sequence>
<dbReference type="OrthoDB" id="269227at2759"/>
<dbReference type="InterPro" id="IPR012132">
    <property type="entry name" value="GMC_OxRdtase"/>
</dbReference>
<dbReference type="GO" id="GO:0016614">
    <property type="term" value="F:oxidoreductase activity, acting on CH-OH group of donors"/>
    <property type="evidence" value="ECO:0007669"/>
    <property type="project" value="InterPro"/>
</dbReference>
<evidence type="ECO:0000313" key="8">
    <source>
        <dbReference type="Proteomes" id="UP001154114"/>
    </source>
</evidence>
<dbReference type="Pfam" id="PF05199">
    <property type="entry name" value="GMC_oxred_C"/>
    <property type="match status" value="1"/>
</dbReference>